<feature type="binding site" evidence="7">
    <location>
        <position position="128"/>
    </location>
    <ligand>
        <name>Zn(2+)</name>
        <dbReference type="ChEBI" id="CHEBI:29105"/>
    </ligand>
</feature>
<dbReference type="InterPro" id="IPR043135">
    <property type="entry name" value="Fur_C"/>
</dbReference>
<comment type="similarity">
    <text evidence="1">Belongs to the Fur family.</text>
</comment>
<keyword evidence="5" id="KW-0238">DNA-binding</keyword>
<evidence type="ECO:0000256" key="8">
    <source>
        <dbReference type="PIRSR" id="PIRSR602481-2"/>
    </source>
</evidence>
<evidence type="ECO:0000256" key="7">
    <source>
        <dbReference type="PIRSR" id="PIRSR602481-1"/>
    </source>
</evidence>
<feature type="binding site" evidence="7">
    <location>
        <position position="168"/>
    </location>
    <ligand>
        <name>Zn(2+)</name>
        <dbReference type="ChEBI" id="CHEBI:29105"/>
    </ligand>
</feature>
<reference evidence="9 10" key="1">
    <citation type="submission" date="2016-01" db="EMBL/GenBank/DDBJ databases">
        <authorList>
            <person name="Oliw E.H."/>
        </authorList>
    </citation>
    <scope>NUCLEOTIDE SEQUENCE [LARGE SCALE GENOMIC DNA]</scope>
    <source>
        <strain evidence="9 10">CMW7756A</strain>
    </source>
</reference>
<dbReference type="GO" id="GO:0000976">
    <property type="term" value="F:transcription cis-regulatory region binding"/>
    <property type="evidence" value="ECO:0007669"/>
    <property type="project" value="TreeGrafter"/>
</dbReference>
<feature type="binding site" evidence="7">
    <location>
        <position position="125"/>
    </location>
    <ligand>
        <name>Zn(2+)</name>
        <dbReference type="ChEBI" id="CHEBI:29105"/>
    </ligand>
</feature>
<accession>A0A133PM27</accession>
<dbReference type="PATRIC" id="fig|54005.3.peg.1204"/>
<dbReference type="GO" id="GO:0003700">
    <property type="term" value="F:DNA-binding transcription factor activity"/>
    <property type="evidence" value="ECO:0007669"/>
    <property type="project" value="InterPro"/>
</dbReference>
<evidence type="ECO:0000256" key="3">
    <source>
        <dbReference type="ARBA" id="ARBA00022833"/>
    </source>
</evidence>
<dbReference type="InterPro" id="IPR036390">
    <property type="entry name" value="WH_DNA-bd_sf"/>
</dbReference>
<keyword evidence="6" id="KW-0804">Transcription</keyword>
<feature type="binding site" evidence="8">
    <location>
        <position position="119"/>
    </location>
    <ligand>
        <name>Fe cation</name>
        <dbReference type="ChEBI" id="CHEBI:24875"/>
    </ligand>
</feature>
<dbReference type="Gene3D" id="1.10.10.10">
    <property type="entry name" value="Winged helix-like DNA-binding domain superfamily/Winged helix DNA-binding domain"/>
    <property type="match status" value="1"/>
</dbReference>
<evidence type="ECO:0000313" key="10">
    <source>
        <dbReference type="Proteomes" id="UP000070174"/>
    </source>
</evidence>
<dbReference type="GO" id="GO:1900376">
    <property type="term" value="P:regulation of secondary metabolite biosynthetic process"/>
    <property type="evidence" value="ECO:0007669"/>
    <property type="project" value="TreeGrafter"/>
</dbReference>
<keyword evidence="8" id="KW-0408">Iron</keyword>
<name>A0A133PM27_9FIRM</name>
<feature type="binding site" evidence="7">
    <location>
        <position position="165"/>
    </location>
    <ligand>
        <name>Zn(2+)</name>
        <dbReference type="ChEBI" id="CHEBI:29105"/>
    </ligand>
</feature>
<protein>
    <submittedName>
        <fullName evidence="9">Transcriptional regulator, Fur family</fullName>
    </submittedName>
</protein>
<dbReference type="PANTHER" id="PTHR33202:SF7">
    <property type="entry name" value="FERRIC UPTAKE REGULATION PROTEIN"/>
    <property type="match status" value="1"/>
</dbReference>
<evidence type="ECO:0000256" key="4">
    <source>
        <dbReference type="ARBA" id="ARBA00023015"/>
    </source>
</evidence>
<evidence type="ECO:0000256" key="5">
    <source>
        <dbReference type="ARBA" id="ARBA00023125"/>
    </source>
</evidence>
<keyword evidence="2" id="KW-0678">Repressor</keyword>
<dbReference type="Proteomes" id="UP000070174">
    <property type="component" value="Unassembled WGS sequence"/>
</dbReference>
<evidence type="ECO:0000256" key="1">
    <source>
        <dbReference type="ARBA" id="ARBA00007957"/>
    </source>
</evidence>
<dbReference type="CDD" id="cd07153">
    <property type="entry name" value="Fur_like"/>
    <property type="match status" value="1"/>
</dbReference>
<sequence length="171" mass="19700">MICISIITDIYYNKRIFLKLIKFCYNYIIKGGEIMKIFEDILKKNNLKVTKGRLTLLEELNKSQVPMNTEEIFASADKNTIPSLTSLYRMLNELSDKGIIRKNLYSNGLLYYEFAGSEHRHYIVCSKCGKVSPIKECPISDFEKIAEEETGFKVIGHLVELKGLCPECQKK</sequence>
<dbReference type="EMBL" id="LRQE01000034">
    <property type="protein sequence ID" value="KXA29596.1"/>
    <property type="molecule type" value="Genomic_DNA"/>
</dbReference>
<evidence type="ECO:0000313" key="9">
    <source>
        <dbReference type="EMBL" id="KXA29596.1"/>
    </source>
</evidence>
<dbReference type="AlphaFoldDB" id="A0A133PM27"/>
<dbReference type="SUPFAM" id="SSF46785">
    <property type="entry name" value="Winged helix' DNA-binding domain"/>
    <property type="match status" value="1"/>
</dbReference>
<dbReference type="Pfam" id="PF01475">
    <property type="entry name" value="FUR"/>
    <property type="match status" value="1"/>
</dbReference>
<keyword evidence="7" id="KW-0479">Metal-binding</keyword>
<comment type="cofactor">
    <cofactor evidence="7">
        <name>Zn(2+)</name>
        <dbReference type="ChEBI" id="CHEBI:29105"/>
    </cofactor>
    <text evidence="7">Binds 1 zinc ion per subunit.</text>
</comment>
<dbReference type="InterPro" id="IPR002481">
    <property type="entry name" value="FUR"/>
</dbReference>
<dbReference type="InterPro" id="IPR036388">
    <property type="entry name" value="WH-like_DNA-bd_sf"/>
</dbReference>
<organism evidence="9">
    <name type="scientific">Peptoniphilus harei</name>
    <dbReference type="NCBI Taxonomy" id="54005"/>
    <lineage>
        <taxon>Bacteria</taxon>
        <taxon>Bacillati</taxon>
        <taxon>Bacillota</taxon>
        <taxon>Tissierellia</taxon>
        <taxon>Tissierellales</taxon>
        <taxon>Peptoniphilaceae</taxon>
        <taxon>Peptoniphilus</taxon>
    </lineage>
</organism>
<comment type="caution">
    <text evidence="9">The sequence shown here is derived from an EMBL/GenBank/DDBJ whole genome shotgun (WGS) entry which is preliminary data.</text>
</comment>
<keyword evidence="3 7" id="KW-0862">Zinc</keyword>
<keyword evidence="4" id="KW-0805">Transcription regulation</keyword>
<comment type="cofactor">
    <cofactor evidence="8">
        <name>Mn(2+)</name>
        <dbReference type="ChEBI" id="CHEBI:29035"/>
    </cofactor>
    <cofactor evidence="8">
        <name>Fe(2+)</name>
        <dbReference type="ChEBI" id="CHEBI:29033"/>
    </cofactor>
    <text evidence="8">Binds 1 Mn(2+) or Fe(2+) ion per subunit.</text>
</comment>
<proteinExistence type="inferred from homology"/>
<evidence type="ECO:0000256" key="6">
    <source>
        <dbReference type="ARBA" id="ARBA00023163"/>
    </source>
</evidence>
<feature type="binding site" evidence="8">
    <location>
        <position position="157"/>
    </location>
    <ligand>
        <name>Fe cation</name>
        <dbReference type="ChEBI" id="CHEBI:24875"/>
    </ligand>
</feature>
<dbReference type="Gene3D" id="3.30.1490.190">
    <property type="match status" value="1"/>
</dbReference>
<gene>
    <name evidence="9" type="ORF">HMPREF3229_01220</name>
</gene>
<evidence type="ECO:0000256" key="2">
    <source>
        <dbReference type="ARBA" id="ARBA00022491"/>
    </source>
</evidence>
<dbReference type="GO" id="GO:0045892">
    <property type="term" value="P:negative regulation of DNA-templated transcription"/>
    <property type="evidence" value="ECO:0007669"/>
    <property type="project" value="TreeGrafter"/>
</dbReference>
<dbReference type="GO" id="GO:0008270">
    <property type="term" value="F:zinc ion binding"/>
    <property type="evidence" value="ECO:0007669"/>
    <property type="project" value="TreeGrafter"/>
</dbReference>
<dbReference type="PANTHER" id="PTHR33202">
    <property type="entry name" value="ZINC UPTAKE REGULATION PROTEIN"/>
    <property type="match status" value="1"/>
</dbReference>